<proteinExistence type="predicted"/>
<dbReference type="EMBL" id="APAU02000010">
    <property type="protein sequence ID" value="EUB62862.1"/>
    <property type="molecule type" value="Genomic_DNA"/>
</dbReference>
<accession>W6UWK2</accession>
<keyword evidence="2" id="KW-1185">Reference proteome</keyword>
<gene>
    <name evidence="1" type="ORF">EGR_02303</name>
</gene>
<name>W6UWK2_ECHGR</name>
<dbReference type="KEGG" id="egl:EGR_02303"/>
<dbReference type="Proteomes" id="UP000019149">
    <property type="component" value="Unassembled WGS sequence"/>
</dbReference>
<evidence type="ECO:0000313" key="1">
    <source>
        <dbReference type="EMBL" id="EUB62862.1"/>
    </source>
</evidence>
<comment type="caution">
    <text evidence="1">The sequence shown here is derived from an EMBL/GenBank/DDBJ whole genome shotgun (WGS) entry which is preliminary data.</text>
</comment>
<reference evidence="1 2" key="1">
    <citation type="journal article" date="2013" name="Nat. Genet.">
        <title>The genome of the hydatid tapeworm Echinococcus granulosus.</title>
        <authorList>
            <person name="Zheng H."/>
            <person name="Zhang W."/>
            <person name="Zhang L."/>
            <person name="Zhang Z."/>
            <person name="Li J."/>
            <person name="Lu G."/>
            <person name="Zhu Y."/>
            <person name="Wang Y."/>
            <person name="Huang Y."/>
            <person name="Liu J."/>
            <person name="Kang H."/>
            <person name="Chen J."/>
            <person name="Wang L."/>
            <person name="Chen A."/>
            <person name="Yu S."/>
            <person name="Gao Z."/>
            <person name="Jin L."/>
            <person name="Gu W."/>
            <person name="Wang Z."/>
            <person name="Zhao L."/>
            <person name="Shi B."/>
            <person name="Wen H."/>
            <person name="Lin R."/>
            <person name="Jones M.K."/>
            <person name="Brejova B."/>
            <person name="Vinar T."/>
            <person name="Zhao G."/>
            <person name="McManus D.P."/>
            <person name="Chen Z."/>
            <person name="Zhou Y."/>
            <person name="Wang S."/>
        </authorList>
    </citation>
    <scope>NUCLEOTIDE SEQUENCE [LARGE SCALE GENOMIC DNA]</scope>
</reference>
<dbReference type="CTD" id="36338018"/>
<dbReference type="GeneID" id="36338018"/>
<dbReference type="AlphaFoldDB" id="W6UWK2"/>
<evidence type="ECO:0000313" key="2">
    <source>
        <dbReference type="Proteomes" id="UP000019149"/>
    </source>
</evidence>
<protein>
    <submittedName>
        <fullName evidence="1">Uncharacterized protein</fullName>
    </submittedName>
</protein>
<organism evidence="1 2">
    <name type="scientific">Echinococcus granulosus</name>
    <name type="common">Hydatid tapeworm</name>
    <dbReference type="NCBI Taxonomy" id="6210"/>
    <lineage>
        <taxon>Eukaryota</taxon>
        <taxon>Metazoa</taxon>
        <taxon>Spiralia</taxon>
        <taxon>Lophotrochozoa</taxon>
        <taxon>Platyhelminthes</taxon>
        <taxon>Cestoda</taxon>
        <taxon>Eucestoda</taxon>
        <taxon>Cyclophyllidea</taxon>
        <taxon>Taeniidae</taxon>
        <taxon>Echinococcus</taxon>
        <taxon>Echinococcus granulosus group</taxon>
    </lineage>
</organism>
<dbReference type="RefSeq" id="XP_024354058.1">
    <property type="nucleotide sequence ID" value="XM_024491552.1"/>
</dbReference>
<sequence>MALCSAKRRHLEKDCYIRQMWRVEMQQCLSPLSPHPISHPHKVQIVPQASFAVSGTDCCVGVWCLLMLLRVGLPSHQITSAAYQTLPTMKPFLHTLSCTALSRVDGSQPQLFTSQCQRVHNSQPSVTSAVDHAHSHTQLQSPGGGVAAALEV</sequence>